<dbReference type="EMBL" id="CP096983">
    <property type="protein sequence ID" value="URZ09594.1"/>
    <property type="molecule type" value="Genomic_DNA"/>
</dbReference>
<evidence type="ECO:0000313" key="7">
    <source>
        <dbReference type="Proteomes" id="UP000190951"/>
    </source>
</evidence>
<keyword evidence="5" id="KW-0472">Membrane</keyword>
<evidence type="ECO:0000256" key="2">
    <source>
        <dbReference type="ARBA" id="ARBA00022448"/>
    </source>
</evidence>
<dbReference type="InterPro" id="IPR053160">
    <property type="entry name" value="MFS_DHA3_Transporter"/>
</dbReference>
<accession>A0A1S8L3M6</accession>
<protein>
    <submittedName>
        <fullName evidence="6">Uncharacterized protein</fullName>
    </submittedName>
</protein>
<dbReference type="KEGG" id="crw:CROST_002750"/>
<evidence type="ECO:0000256" key="3">
    <source>
        <dbReference type="ARBA" id="ARBA00022692"/>
    </source>
</evidence>
<comment type="subcellular location">
    <subcellularLocation>
        <location evidence="1">Cell membrane</location>
        <topology evidence="1">Multi-pass membrane protein</topology>
    </subcellularLocation>
</comment>
<organism evidence="6 7">
    <name type="scientific">Clostridium felsineum</name>
    <dbReference type="NCBI Taxonomy" id="36839"/>
    <lineage>
        <taxon>Bacteria</taxon>
        <taxon>Bacillati</taxon>
        <taxon>Bacillota</taxon>
        <taxon>Clostridia</taxon>
        <taxon>Eubacteriales</taxon>
        <taxon>Clostridiaceae</taxon>
        <taxon>Clostridium</taxon>
    </lineage>
</organism>
<dbReference type="RefSeq" id="WP_242950824.1">
    <property type="nucleotide sequence ID" value="NZ_CP096983.1"/>
</dbReference>
<dbReference type="PANTHER" id="PTHR23530">
    <property type="entry name" value="TRANSPORT PROTEIN-RELATED"/>
    <property type="match status" value="1"/>
</dbReference>
<keyword evidence="3" id="KW-0812">Transmembrane</keyword>
<keyword evidence="4" id="KW-1133">Transmembrane helix</keyword>
<dbReference type="InterPro" id="IPR036259">
    <property type="entry name" value="MFS_trans_sf"/>
</dbReference>
<name>A0A1S8L3M6_9CLOT</name>
<dbReference type="Gene3D" id="1.20.1250.20">
    <property type="entry name" value="MFS general substrate transporter like domains"/>
    <property type="match status" value="1"/>
</dbReference>
<evidence type="ECO:0000256" key="5">
    <source>
        <dbReference type="ARBA" id="ARBA00023136"/>
    </source>
</evidence>
<keyword evidence="7" id="KW-1185">Reference proteome</keyword>
<dbReference type="GO" id="GO:0022857">
    <property type="term" value="F:transmembrane transporter activity"/>
    <property type="evidence" value="ECO:0007669"/>
    <property type="project" value="InterPro"/>
</dbReference>
<sequence length="382" mass="42232">MKKNRNFMLLSIIAVLQGLVFYAPIATLYRQNRGIGLYDIFVIETINLVLTIFFEVPWGFFADKFGYKNTVVIAFLINFISKIVFFKANNFSLFLLERILLAISISGVSGCDIALIYNSVGEKNSERAFSLYNTFSIIGFFIGTVLSTFIISKSMNLAVLATIFPYGAAFVVSLFLKDTVCDMDKKESIKDVLKATIKSKDILIFLVAIGLTSEVCHSITVFLNQLQYKRAGIEVKYYGLILALVQIISIVSVKTYKLTGKFGKGKVITFIFCAILLSSISLIWVNNPIVSVILIVVIGLGQAGIIPIASEIESKSVKVSSRATVLSVYAVIIDIIAALINLIIGKAANYSIEAAFLICGVLVLFAVVLNIIYFKRRIFKNE</sequence>
<dbReference type="InterPro" id="IPR020846">
    <property type="entry name" value="MFS_dom"/>
</dbReference>
<evidence type="ECO:0000256" key="4">
    <source>
        <dbReference type="ARBA" id="ARBA00022989"/>
    </source>
</evidence>
<dbReference type="AlphaFoldDB" id="A0A1S8L3M6"/>
<keyword evidence="2" id="KW-0813">Transport</keyword>
<dbReference type="STRING" id="84029.CROST_26750"/>
<dbReference type="PANTHER" id="PTHR23530:SF1">
    <property type="entry name" value="PERMEASE, MAJOR FACILITATOR SUPERFAMILY-RELATED"/>
    <property type="match status" value="1"/>
</dbReference>
<evidence type="ECO:0000313" key="6">
    <source>
        <dbReference type="EMBL" id="URZ09594.1"/>
    </source>
</evidence>
<dbReference type="Proteomes" id="UP000190951">
    <property type="component" value="Chromosome"/>
</dbReference>
<dbReference type="GO" id="GO:0005886">
    <property type="term" value="C:plasma membrane"/>
    <property type="evidence" value="ECO:0007669"/>
    <property type="project" value="UniProtKB-SubCell"/>
</dbReference>
<dbReference type="CDD" id="cd06174">
    <property type="entry name" value="MFS"/>
    <property type="match status" value="1"/>
</dbReference>
<gene>
    <name evidence="6" type="ORF">CROST_002750</name>
</gene>
<dbReference type="Pfam" id="PF07690">
    <property type="entry name" value="MFS_1"/>
    <property type="match status" value="1"/>
</dbReference>
<dbReference type="SUPFAM" id="SSF103473">
    <property type="entry name" value="MFS general substrate transporter"/>
    <property type="match status" value="1"/>
</dbReference>
<reference evidence="6 7" key="1">
    <citation type="submission" date="2022-04" db="EMBL/GenBank/DDBJ databases">
        <title>Genome sequence of C. roseum typestrain.</title>
        <authorList>
            <person name="Poehlein A."/>
            <person name="Schoch T."/>
            <person name="Duerre P."/>
            <person name="Daniel R."/>
        </authorList>
    </citation>
    <scope>NUCLEOTIDE SEQUENCE [LARGE SCALE GENOMIC DNA]</scope>
    <source>
        <strain evidence="6 7">DSM 7320</strain>
    </source>
</reference>
<evidence type="ECO:0000256" key="1">
    <source>
        <dbReference type="ARBA" id="ARBA00004651"/>
    </source>
</evidence>
<proteinExistence type="predicted"/>
<dbReference type="PROSITE" id="PS50850">
    <property type="entry name" value="MFS"/>
    <property type="match status" value="1"/>
</dbReference>
<dbReference type="InterPro" id="IPR011701">
    <property type="entry name" value="MFS"/>
</dbReference>